<gene>
    <name evidence="1" type="ORF">RH861_08480</name>
</gene>
<dbReference type="RefSeq" id="WP_310520637.1">
    <property type="nucleotide sequence ID" value="NZ_BAABBS010000002.1"/>
</dbReference>
<proteinExistence type="predicted"/>
<accession>A0ABU1FK09</accession>
<comment type="caution">
    <text evidence="1">The sequence shown here is derived from an EMBL/GenBank/DDBJ whole genome shotgun (WGS) entry which is preliminary data.</text>
</comment>
<evidence type="ECO:0000313" key="1">
    <source>
        <dbReference type="EMBL" id="MDR5692098.1"/>
    </source>
</evidence>
<dbReference type="EMBL" id="JAVKGS010000002">
    <property type="protein sequence ID" value="MDR5692098.1"/>
    <property type="molecule type" value="Genomic_DNA"/>
</dbReference>
<keyword evidence="2" id="KW-1185">Reference proteome</keyword>
<protein>
    <recommendedName>
        <fullName evidence="3">DUF222 domain-containing protein</fullName>
    </recommendedName>
</protein>
<reference evidence="2" key="1">
    <citation type="submission" date="2023-07" db="EMBL/GenBank/DDBJ databases">
        <title>Description of three actinobacteria isolated from air of manufacturing shop in a pharmaceutical factory.</title>
        <authorList>
            <person name="Zhang D.-F."/>
        </authorList>
    </citation>
    <scope>NUCLEOTIDE SEQUENCE [LARGE SCALE GENOMIC DNA]</scope>
    <source>
        <strain evidence="2">CCTCC AB 2011122</strain>
    </source>
</reference>
<sequence>MIDTASNINLVTTALKEALALTRLQDRNLTPEGIQARQRHEWRGIQARLTAALPAEPTLPDRQPVLDALAPHTADQIARVQHGQTKVAALLAADRTLPEVIATADRDRLATILDGLETLPDVLESRDPGSVTAALESMIWDRLVEVDEDAKKVAAAEAATLPARAWRTILEGVATTGEVPFDGLALLHQADPAAFELLVDGTAQAAPAPESGSIPRLLESLEQVSVTV</sequence>
<organism evidence="1 2">
    <name type="scientific">Agromyces indicus</name>
    <dbReference type="NCBI Taxonomy" id="758919"/>
    <lineage>
        <taxon>Bacteria</taxon>
        <taxon>Bacillati</taxon>
        <taxon>Actinomycetota</taxon>
        <taxon>Actinomycetes</taxon>
        <taxon>Micrococcales</taxon>
        <taxon>Microbacteriaceae</taxon>
        <taxon>Agromyces</taxon>
    </lineage>
</organism>
<evidence type="ECO:0000313" key="2">
    <source>
        <dbReference type="Proteomes" id="UP001260072"/>
    </source>
</evidence>
<dbReference type="Proteomes" id="UP001260072">
    <property type="component" value="Unassembled WGS sequence"/>
</dbReference>
<name>A0ABU1FK09_9MICO</name>
<evidence type="ECO:0008006" key="3">
    <source>
        <dbReference type="Google" id="ProtNLM"/>
    </source>
</evidence>